<dbReference type="Gene3D" id="1.20.1090.10">
    <property type="entry name" value="Dehydroquinate synthase-like - alpha domain"/>
    <property type="match status" value="1"/>
</dbReference>
<evidence type="ECO:0000256" key="6">
    <source>
        <dbReference type="ARBA" id="ARBA00023027"/>
    </source>
</evidence>
<keyword evidence="4" id="KW-0521">NADP</keyword>
<keyword evidence="6" id="KW-0520">NAD</keyword>
<keyword evidence="8" id="KW-0594">Phospholipid biosynthesis</keyword>
<reference evidence="10" key="1">
    <citation type="submission" date="2009-06" db="EMBL/GenBank/DDBJ databases">
        <authorList>
            <consortium name="US DOE Joint Genome Institute (JGI-PGF)"/>
            <person name="Lucas S."/>
            <person name="Copeland A."/>
            <person name="Lapidus A."/>
            <person name="Glavina del Rio T."/>
            <person name="Dalin E."/>
            <person name="Tice H."/>
            <person name="Bruce D."/>
            <person name="Goodwin L."/>
            <person name="Pitluck S."/>
            <person name="Kyrpides N."/>
            <person name="Mavromatis K."/>
            <person name="Ivanova N."/>
            <person name="Saunders E."/>
            <person name="Brettin T."/>
            <person name="Detter J.C."/>
            <person name="Han C."/>
            <person name="Larimer F."/>
            <person name="Land M."/>
            <person name="Hauser L."/>
            <person name="Markowitz V."/>
            <person name="Cheng J.-F."/>
            <person name="Hugenholtz P."/>
            <person name="Woyke T."/>
            <person name="Wu D."/>
            <person name="Gronow S."/>
            <person name="Klenk H.-P."/>
            <person name="Eisen J.A."/>
        </authorList>
    </citation>
    <scope>NUCLEOTIDE SEQUENCE</scope>
    <source>
        <strain evidence="10">Eklund 17B</strain>
    </source>
</reference>
<keyword evidence="2" id="KW-0444">Lipid biosynthesis</keyword>
<dbReference type="InterPro" id="IPR023214">
    <property type="entry name" value="HAD_sf"/>
</dbReference>
<keyword evidence="9" id="KW-1208">Phospholipid metabolism</keyword>
<keyword evidence="1" id="KW-0963">Cytoplasm</keyword>
<dbReference type="HOGENOM" id="CLU_378878_0_0_9"/>
<dbReference type="InterPro" id="IPR006357">
    <property type="entry name" value="HAD-SF_hydro_IIA"/>
</dbReference>
<dbReference type="Gene3D" id="3.40.50.1970">
    <property type="match status" value="1"/>
</dbReference>
<dbReference type="Gene3D" id="3.40.50.1000">
    <property type="entry name" value="HAD superfamily/HAD-like"/>
    <property type="match status" value="2"/>
</dbReference>
<accession>U4PBS9</accession>
<proteinExistence type="predicted"/>
<sequence length="739" mass="83844">MINIEINSISDYLHHNFFCSCGKNHKTDLDYVEISEGAIKKIPEYIKRNSYKKIFMVADKNTYKAAGEQVENELKTANIKISKIVLDEDEVVPNEETIMKIQLAMESNYDLILGVGTGTINDMCKYISYKLKIDYIIVATAPSMDGFASVGAALITNNLKTTYDAHVPTAIIADVDVLAKAPMNMITAGLGDILGKYTCLCDWKIANIVNKEYYCKEIVAMVEKSIKKVVESADQVMLRSKEAISNITEALIGTGIAMSFVGNSRPASGSEHHISHYWEMKFLFEERRPVLHGTKVGIGTVAVIKLYEMLLKEKIDFENSRKVIEKYDPKAWEEKMIQSYGCAANGVIALEAKTNKNSKNLHEKRIKRIEEHWDEIIKVINDSLPNVKIIEDILLSLNAPINPKQVGVDYEMIKDSILVAKEVRDRYTLLQLLWDLGIADKMAEKIADYFESGQTQYMELNNKYMKEKIEKIKCFVLDMDGTIYLGKNLFDFTNEFLDTVKQTNREYYFFTNNSSKSQQSYIEKLKNMNIIIEPKQMMISTHVMIKYLKKNYPGKTVYVVGTQSLLDEFRTFNIELNDSNPDIVIIGFDTSLTYEKLEKACSFIREGKTYFGINPDLNCPMEGNTFIPDCGSMARLIESSTNRFPEFFGKPSHHTLEYIIEETGYKEDEIAVIGDRLYTDIAVTKNSDVLSILVLSGETKNEDIGKSSVQPDIIVDSVADITSLIKNKDVSYDTEIVTI</sequence>
<dbReference type="InterPro" id="IPR032837">
    <property type="entry name" value="G1PDH"/>
</dbReference>
<evidence type="ECO:0000256" key="1">
    <source>
        <dbReference type="ARBA" id="ARBA00022490"/>
    </source>
</evidence>
<evidence type="ECO:0000256" key="4">
    <source>
        <dbReference type="ARBA" id="ARBA00022857"/>
    </source>
</evidence>
<name>B2TPI5_CLOBB</name>
<dbReference type="Pfam" id="PF13685">
    <property type="entry name" value="Fe-ADH_2"/>
    <property type="match status" value="1"/>
</dbReference>
<evidence type="ECO:0000256" key="5">
    <source>
        <dbReference type="ARBA" id="ARBA00023002"/>
    </source>
</evidence>
<evidence type="ECO:0000256" key="3">
    <source>
        <dbReference type="ARBA" id="ARBA00022723"/>
    </source>
</evidence>
<dbReference type="NCBIfam" id="TIGR01460">
    <property type="entry name" value="HAD-SF-IIA"/>
    <property type="match status" value="1"/>
</dbReference>
<accession>B2TPI5</accession>
<dbReference type="GO" id="GO:0016614">
    <property type="term" value="F:oxidoreductase activity, acting on CH-OH group of donors"/>
    <property type="evidence" value="ECO:0007669"/>
    <property type="project" value="InterPro"/>
</dbReference>
<dbReference type="InterPro" id="IPR016205">
    <property type="entry name" value="Glycerol_DH"/>
</dbReference>
<evidence type="ECO:0000256" key="8">
    <source>
        <dbReference type="ARBA" id="ARBA00023209"/>
    </source>
</evidence>
<dbReference type="GO" id="GO:0046872">
    <property type="term" value="F:metal ion binding"/>
    <property type="evidence" value="ECO:0007669"/>
    <property type="project" value="UniProtKB-KW"/>
</dbReference>
<organism evidence="10">
    <name type="scientific">Clostridium botulinum (strain Eklund 17B / Type B)</name>
    <dbReference type="NCBI Taxonomy" id="935198"/>
    <lineage>
        <taxon>Bacteria</taxon>
        <taxon>Bacillati</taxon>
        <taxon>Bacillota</taxon>
        <taxon>Clostridia</taxon>
        <taxon>Eubacteriales</taxon>
        <taxon>Clostridiaceae</taxon>
        <taxon>Clostridium</taxon>
    </lineage>
</organism>
<dbReference type="SUPFAM" id="SSF56784">
    <property type="entry name" value="HAD-like"/>
    <property type="match status" value="1"/>
</dbReference>
<dbReference type="KEGG" id="cbk:CLL_A2956"/>
<dbReference type="Pfam" id="PF13344">
    <property type="entry name" value="Hydrolase_6"/>
    <property type="match status" value="1"/>
</dbReference>
<protein>
    <submittedName>
        <fullName evidence="10">L-arabinose utilization protein</fullName>
    </submittedName>
</protein>
<dbReference type="GO" id="GO:0008654">
    <property type="term" value="P:phospholipid biosynthetic process"/>
    <property type="evidence" value="ECO:0007669"/>
    <property type="project" value="UniProtKB-KW"/>
</dbReference>
<dbReference type="AlphaFoldDB" id="B2TPI5"/>
<reference evidence="10" key="2">
    <citation type="submission" date="2009-08" db="EMBL/GenBank/DDBJ databases">
        <authorList>
            <person name="Shrivastava S."/>
            <person name="Brinkac L.M."/>
            <person name="Dodson R.J."/>
            <person name="Harkins D.M."/>
            <person name="Durkin A.S."/>
            <person name="Sutton G."/>
        </authorList>
    </citation>
    <scope>NUCLEOTIDE SEQUENCE</scope>
    <source>
        <strain evidence="10">Eklund 17B</strain>
    </source>
</reference>
<dbReference type="PANTHER" id="PTHR43616">
    <property type="entry name" value="GLYCEROL DEHYDROGENASE"/>
    <property type="match status" value="1"/>
</dbReference>
<keyword evidence="3" id="KW-0479">Metal-binding</keyword>
<dbReference type="EMBL" id="CP001056">
    <property type="protein sequence ID" value="ACD22534.1"/>
    <property type="molecule type" value="Genomic_DNA"/>
</dbReference>
<evidence type="ECO:0000256" key="2">
    <source>
        <dbReference type="ARBA" id="ARBA00022516"/>
    </source>
</evidence>
<evidence type="ECO:0000313" key="10">
    <source>
        <dbReference type="EMBL" id="ACD22534.1"/>
    </source>
</evidence>
<keyword evidence="5" id="KW-0560">Oxidoreductase</keyword>
<evidence type="ECO:0000256" key="9">
    <source>
        <dbReference type="ARBA" id="ARBA00023264"/>
    </source>
</evidence>
<dbReference type="CDD" id="cd08175">
    <property type="entry name" value="G1PDH"/>
    <property type="match status" value="1"/>
</dbReference>
<dbReference type="SUPFAM" id="SSF56796">
    <property type="entry name" value="Dehydroquinate synthase-like"/>
    <property type="match status" value="1"/>
</dbReference>
<gene>
    <name evidence="10" type="ordered locus">CLL_A2956</name>
</gene>
<dbReference type="PATRIC" id="fig|935198.13.peg.2918"/>
<dbReference type="PANTHER" id="PTHR43616:SF5">
    <property type="entry name" value="GLYCEROL DEHYDROGENASE 1"/>
    <property type="match status" value="1"/>
</dbReference>
<dbReference type="InterPro" id="IPR036412">
    <property type="entry name" value="HAD-like_sf"/>
</dbReference>
<dbReference type="Pfam" id="PF13242">
    <property type="entry name" value="Hydrolase_like"/>
    <property type="match status" value="1"/>
</dbReference>
<evidence type="ECO:0000256" key="7">
    <source>
        <dbReference type="ARBA" id="ARBA00023098"/>
    </source>
</evidence>
<keyword evidence="7" id="KW-0443">Lipid metabolism</keyword>